<dbReference type="Pfam" id="PF11155">
    <property type="entry name" value="DUF2935"/>
    <property type="match status" value="2"/>
</dbReference>
<accession>B8I5N9</accession>
<evidence type="ECO:0000313" key="2">
    <source>
        <dbReference type="Proteomes" id="UP000001349"/>
    </source>
</evidence>
<dbReference type="HOGENOM" id="CLU_073785_0_1_9"/>
<dbReference type="EMBL" id="CP001348">
    <property type="protein sequence ID" value="ACL74706.1"/>
    <property type="molecule type" value="Genomic_DNA"/>
</dbReference>
<dbReference type="InterPro" id="IPR021328">
    <property type="entry name" value="CotB-like"/>
</dbReference>
<name>B8I5N9_RUMCH</name>
<dbReference type="RefSeq" id="WP_012634771.1">
    <property type="nucleotide sequence ID" value="NC_011898.1"/>
</dbReference>
<dbReference type="STRING" id="394503.Ccel_0319"/>
<sequence>MLSREEYIRLSLELNLFFGRIAKEHSIFIESSFTSKNSKLAQEADDFKIQFERLLAETISLANGVVSPDIVISRELVTPYTLNAERVSQFYTGIPINISLTQAESSLQGNADMMPVPMLEQRVFMLNQKAINLTTALAQFKSRILNDVLACKLFTTNYPLLLDHILREAKFYLRTLSRLQNREDIATAKDLIEQEVFWNRIMAEHSKFIRGLLDPTENDLINTANKYGREFDELTREAIKATEQTNLLPEVTIDSLNATKGLRDFKATGTKGLIECKIKAIAYPLLGDHVLREANHYIRILQKS</sequence>
<gene>
    <name evidence="1" type="ordered locus">Ccel_0319</name>
</gene>
<dbReference type="Proteomes" id="UP000001349">
    <property type="component" value="Chromosome"/>
</dbReference>
<protein>
    <recommendedName>
        <fullName evidence="3">DUF2935 domain-containing protein</fullName>
    </recommendedName>
</protein>
<dbReference type="Gene3D" id="1.20.1260.120">
    <property type="entry name" value="Protein of unknown function DUF2935"/>
    <property type="match status" value="1"/>
</dbReference>
<organism evidence="1 2">
    <name type="scientific">Ruminiclostridium cellulolyticum (strain ATCC 35319 / DSM 5812 / JCM 6584 / H10)</name>
    <name type="common">Clostridium cellulolyticum</name>
    <dbReference type="NCBI Taxonomy" id="394503"/>
    <lineage>
        <taxon>Bacteria</taxon>
        <taxon>Bacillati</taxon>
        <taxon>Bacillota</taxon>
        <taxon>Clostridia</taxon>
        <taxon>Eubacteriales</taxon>
        <taxon>Oscillospiraceae</taxon>
        <taxon>Ruminiclostridium</taxon>
    </lineage>
</organism>
<proteinExistence type="predicted"/>
<reference evidence="1 2" key="1">
    <citation type="submission" date="2009-01" db="EMBL/GenBank/DDBJ databases">
        <title>Complete sequence of Clostridium cellulolyticum H10.</title>
        <authorList>
            <consortium name="US DOE Joint Genome Institute"/>
            <person name="Lucas S."/>
            <person name="Copeland A."/>
            <person name="Lapidus A."/>
            <person name="Glavina del Rio T."/>
            <person name="Dalin E."/>
            <person name="Tice H."/>
            <person name="Bruce D."/>
            <person name="Goodwin L."/>
            <person name="Pitluck S."/>
            <person name="Chertkov O."/>
            <person name="Saunders E."/>
            <person name="Brettin T."/>
            <person name="Detter J.C."/>
            <person name="Han C."/>
            <person name="Larimer F."/>
            <person name="Land M."/>
            <person name="Hauser L."/>
            <person name="Kyrpides N."/>
            <person name="Ivanova N."/>
            <person name="Zhou J."/>
            <person name="Richardson P."/>
        </authorList>
    </citation>
    <scope>NUCLEOTIDE SEQUENCE [LARGE SCALE GENOMIC DNA]</scope>
    <source>
        <strain evidence="2">ATCC 35319 / DSM 5812 / JCM 6584 / H10</strain>
    </source>
</reference>
<dbReference type="SUPFAM" id="SSF158430">
    <property type="entry name" value="Bacillus cereus metalloprotein-like"/>
    <property type="match status" value="2"/>
</dbReference>
<dbReference type="eggNOG" id="ENOG502Z8AB">
    <property type="taxonomic scope" value="Bacteria"/>
</dbReference>
<evidence type="ECO:0000313" key="1">
    <source>
        <dbReference type="EMBL" id="ACL74706.1"/>
    </source>
</evidence>
<keyword evidence="2" id="KW-1185">Reference proteome</keyword>
<dbReference type="AlphaFoldDB" id="B8I5N9"/>
<dbReference type="OrthoDB" id="1633927at2"/>
<evidence type="ECO:0008006" key="3">
    <source>
        <dbReference type="Google" id="ProtNLM"/>
    </source>
</evidence>
<dbReference type="KEGG" id="cce:Ccel_0319"/>